<evidence type="ECO:0000313" key="3">
    <source>
        <dbReference type="EMBL" id="SDK58836.1"/>
    </source>
</evidence>
<dbReference type="Gene3D" id="3.30.70.2530">
    <property type="match status" value="1"/>
</dbReference>
<evidence type="ECO:0000256" key="1">
    <source>
        <dbReference type="ARBA" id="ARBA00023002"/>
    </source>
</evidence>
<dbReference type="Pfam" id="PF01565">
    <property type="entry name" value="FAD_binding_4"/>
    <property type="match status" value="1"/>
</dbReference>
<dbReference type="GO" id="GO:0016020">
    <property type="term" value="C:membrane"/>
    <property type="evidence" value="ECO:0007669"/>
    <property type="project" value="InterPro"/>
</dbReference>
<dbReference type="GO" id="GO:0080049">
    <property type="term" value="F:L-gulono-1,4-lactone dehydrogenase activity"/>
    <property type="evidence" value="ECO:0007669"/>
    <property type="project" value="TreeGrafter"/>
</dbReference>
<dbReference type="InterPro" id="IPR016171">
    <property type="entry name" value="Vanillyl_alc_oxidase_C-sub2"/>
</dbReference>
<dbReference type="PANTHER" id="PTHR43762:SF1">
    <property type="entry name" value="D-ARABINONO-1,4-LACTONE OXIDASE"/>
    <property type="match status" value="1"/>
</dbReference>
<evidence type="ECO:0000259" key="2">
    <source>
        <dbReference type="PROSITE" id="PS51387"/>
    </source>
</evidence>
<dbReference type="Gene3D" id="3.30.465.10">
    <property type="match status" value="1"/>
</dbReference>
<dbReference type="InterPro" id="IPR016166">
    <property type="entry name" value="FAD-bd_PCMH"/>
</dbReference>
<protein>
    <submittedName>
        <fullName evidence="3">Xylitol oxidase</fullName>
    </submittedName>
</protein>
<dbReference type="Gene3D" id="3.30.70.2520">
    <property type="match status" value="1"/>
</dbReference>
<evidence type="ECO:0000313" key="4">
    <source>
        <dbReference type="Proteomes" id="UP000198662"/>
    </source>
</evidence>
<dbReference type="STRING" id="380244.SAMN05216298_0676"/>
<accession>A0A1G9D4H4</accession>
<dbReference type="Pfam" id="PF04030">
    <property type="entry name" value="ALO"/>
    <property type="match status" value="1"/>
</dbReference>
<dbReference type="EMBL" id="FNGF01000001">
    <property type="protein sequence ID" value="SDK58836.1"/>
    <property type="molecule type" value="Genomic_DNA"/>
</dbReference>
<sequence>MNTNWAGNVRFSTDRTAHPATIPELQEAVAAADRVRAVGTAHSFNDIADTTGLMVSTAALPADVRVAPDRRTASVPAGAPFAHVARALHAEGLALGNMGSLPHISVAGAVATGTHGSGDANPVLSGYVAAIEYVRADGALARVSRGDDAFDGSVVALGALGIATRLDLDVRESFDLRQDLFLDAPWEPVLDAFDALTAGAYSTSLFIQDWASPAITQVLLKHHTEPRLPDGVTARRSRARAVSPVAGASDDTVTLQGGAMGPWLERLPHFRHDAPPSNAGDELQSEYFVDRAHLPQVLRELRREADAVNPALLVSEIRTMAADGLWLSGAHHRPTAGVHFTWKPDMPAVRAALAAVERVLDRHDARPHWGKLAGPAFADRLARFPRGRDFAELAAHNDPSGKFRNAYLDRVLGA</sequence>
<dbReference type="SUPFAM" id="SSF56176">
    <property type="entry name" value="FAD-binding/transporter-associated domain-like"/>
    <property type="match status" value="1"/>
</dbReference>
<dbReference type="AlphaFoldDB" id="A0A1G9D4H4"/>
<dbReference type="Gene3D" id="1.10.45.10">
    <property type="entry name" value="Vanillyl-alcohol Oxidase, Chain A, domain 4"/>
    <property type="match status" value="1"/>
</dbReference>
<dbReference type="InterPro" id="IPR010031">
    <property type="entry name" value="FAD_lactone_oxidase-like"/>
</dbReference>
<dbReference type="RefSeq" id="WP_091042721.1">
    <property type="nucleotide sequence ID" value="NZ_FNGF01000001.1"/>
</dbReference>
<feature type="domain" description="FAD-binding PCMH-type" evidence="2">
    <location>
        <begin position="9"/>
        <end position="173"/>
    </location>
</feature>
<dbReference type="InterPro" id="IPR016169">
    <property type="entry name" value="FAD-bd_PCMH_sub2"/>
</dbReference>
<dbReference type="Proteomes" id="UP000198662">
    <property type="component" value="Unassembled WGS sequence"/>
</dbReference>
<reference evidence="4" key="1">
    <citation type="submission" date="2016-10" db="EMBL/GenBank/DDBJ databases">
        <authorList>
            <person name="Varghese N."/>
            <person name="Submissions S."/>
        </authorList>
    </citation>
    <scope>NUCLEOTIDE SEQUENCE [LARGE SCALE GENOMIC DNA]</scope>
    <source>
        <strain evidence="4">CGMCC 4.3147</strain>
    </source>
</reference>
<dbReference type="InterPro" id="IPR007173">
    <property type="entry name" value="ALO_C"/>
</dbReference>
<dbReference type="InterPro" id="IPR036318">
    <property type="entry name" value="FAD-bd_PCMH-like_sf"/>
</dbReference>
<proteinExistence type="predicted"/>
<gene>
    <name evidence="3" type="ORF">SAMN05216298_0676</name>
</gene>
<keyword evidence="1" id="KW-0560">Oxidoreductase</keyword>
<dbReference type="PANTHER" id="PTHR43762">
    <property type="entry name" value="L-GULONOLACTONE OXIDASE"/>
    <property type="match status" value="1"/>
</dbReference>
<dbReference type="InterPro" id="IPR006094">
    <property type="entry name" value="Oxid_FAD_bind_N"/>
</dbReference>
<keyword evidence="4" id="KW-1185">Reference proteome</keyword>
<name>A0A1G9D4H4_9ACTN</name>
<dbReference type="InterPro" id="IPR016167">
    <property type="entry name" value="FAD-bd_PCMH_sub1"/>
</dbReference>
<dbReference type="GO" id="GO:0003885">
    <property type="term" value="F:D-arabinono-1,4-lactone oxidase activity"/>
    <property type="evidence" value="ECO:0007669"/>
    <property type="project" value="InterPro"/>
</dbReference>
<dbReference type="Gene3D" id="3.30.43.10">
    <property type="entry name" value="Uridine Diphospho-n-acetylenolpyruvylglucosamine Reductase, domain 2"/>
    <property type="match status" value="1"/>
</dbReference>
<dbReference type="GO" id="GO:0071949">
    <property type="term" value="F:FAD binding"/>
    <property type="evidence" value="ECO:0007669"/>
    <property type="project" value="InterPro"/>
</dbReference>
<dbReference type="OrthoDB" id="9800184at2"/>
<organism evidence="3 4">
    <name type="scientific">Glycomyces sambucus</name>
    <dbReference type="NCBI Taxonomy" id="380244"/>
    <lineage>
        <taxon>Bacteria</taxon>
        <taxon>Bacillati</taxon>
        <taxon>Actinomycetota</taxon>
        <taxon>Actinomycetes</taxon>
        <taxon>Glycomycetales</taxon>
        <taxon>Glycomycetaceae</taxon>
        <taxon>Glycomyces</taxon>
    </lineage>
</organism>
<dbReference type="PROSITE" id="PS51387">
    <property type="entry name" value="FAD_PCMH"/>
    <property type="match status" value="1"/>
</dbReference>